<gene>
    <name evidence="9" type="ordered locus">Thexy_1399</name>
</gene>
<comment type="similarity">
    <text evidence="5">Belongs to the YicC/YloC family.</text>
</comment>
<reference evidence="9" key="1">
    <citation type="submission" date="2011-05" db="EMBL/GenBank/DDBJ databases">
        <title>Complete sequence of Thermoanaerobacterium xylanolyticum LX-11.</title>
        <authorList>
            <consortium name="US DOE Joint Genome Institute"/>
            <person name="Lucas S."/>
            <person name="Han J."/>
            <person name="Lapidus A."/>
            <person name="Cheng J.-F."/>
            <person name="Goodwin L."/>
            <person name="Pitluck S."/>
            <person name="Peters L."/>
            <person name="Mikhailova N."/>
            <person name="Lu M."/>
            <person name="Han C."/>
            <person name="Tapia R."/>
            <person name="Land M."/>
            <person name="Hauser L."/>
            <person name="Kyrpides N."/>
            <person name="Ivanova N."/>
            <person name="Pagani I."/>
            <person name="Hemme C."/>
            <person name="Woyke T."/>
        </authorList>
    </citation>
    <scope>NUCLEOTIDE SEQUENCE</scope>
    <source>
        <strain evidence="9">LX-11</strain>
    </source>
</reference>
<evidence type="ECO:0000256" key="1">
    <source>
        <dbReference type="ARBA" id="ARBA00001968"/>
    </source>
</evidence>
<proteinExistence type="inferred from homology"/>
<evidence type="ECO:0000256" key="6">
    <source>
        <dbReference type="SAM" id="Coils"/>
    </source>
</evidence>
<dbReference type="NCBIfam" id="TIGR00255">
    <property type="entry name" value="YicC/YloC family endoribonuclease"/>
    <property type="match status" value="1"/>
</dbReference>
<dbReference type="InterPro" id="IPR005229">
    <property type="entry name" value="YicC/YloC-like"/>
</dbReference>
<dbReference type="GO" id="GO:0004521">
    <property type="term" value="F:RNA endonuclease activity"/>
    <property type="evidence" value="ECO:0007669"/>
    <property type="project" value="InterPro"/>
</dbReference>
<accession>F6BG87</accession>
<feature type="coiled-coil region" evidence="6">
    <location>
        <begin position="71"/>
        <end position="98"/>
    </location>
</feature>
<dbReference type="Proteomes" id="UP000007239">
    <property type="component" value="Chromosome"/>
</dbReference>
<evidence type="ECO:0008006" key="11">
    <source>
        <dbReference type="Google" id="ProtNLM"/>
    </source>
</evidence>
<keyword evidence="6" id="KW-0175">Coiled coil</keyword>
<dbReference type="eggNOG" id="COG1561">
    <property type="taxonomic scope" value="Bacteria"/>
</dbReference>
<keyword evidence="10" id="KW-1185">Reference proteome</keyword>
<evidence type="ECO:0000259" key="7">
    <source>
        <dbReference type="Pfam" id="PF03755"/>
    </source>
</evidence>
<dbReference type="AlphaFoldDB" id="F6BG87"/>
<keyword evidence="2" id="KW-0540">Nuclease</keyword>
<comment type="cofactor">
    <cofactor evidence="1">
        <name>a divalent metal cation</name>
        <dbReference type="ChEBI" id="CHEBI:60240"/>
    </cofactor>
</comment>
<feature type="domain" description="Endoribonuclease YicC-like C-terminal" evidence="8">
    <location>
        <begin position="183"/>
        <end position="301"/>
    </location>
</feature>
<dbReference type="STRING" id="858215.Thexy_1399"/>
<dbReference type="RefSeq" id="WP_013788172.1">
    <property type="nucleotide sequence ID" value="NC_015555.1"/>
</dbReference>
<keyword evidence="4" id="KW-0378">Hydrolase</keyword>
<keyword evidence="3" id="KW-0255">Endonuclease</keyword>
<protein>
    <recommendedName>
        <fullName evidence="11">YicC-like domain-containing protein</fullName>
    </recommendedName>
</protein>
<evidence type="ECO:0000256" key="4">
    <source>
        <dbReference type="ARBA" id="ARBA00022801"/>
    </source>
</evidence>
<dbReference type="InterPro" id="IPR013551">
    <property type="entry name" value="YicC-like_C"/>
</dbReference>
<dbReference type="Pfam" id="PF03755">
    <property type="entry name" value="YicC-like_N"/>
    <property type="match status" value="1"/>
</dbReference>
<evidence type="ECO:0000256" key="5">
    <source>
        <dbReference type="ARBA" id="ARBA00035648"/>
    </source>
</evidence>
<evidence type="ECO:0000259" key="8">
    <source>
        <dbReference type="Pfam" id="PF08340"/>
    </source>
</evidence>
<sequence length="301" mass="34232">MLIIILMGDKMIKSMTGFGRGEANENGFHVLTEIKSLNHRFLDLSVKLPKVLSGLEDRIRLKIGESIKRGRVEINISLEAYEKSLDSLELNYDLLNQYINIIHDLKKSVNLTDDIKLSDILSIPGIIDVKSVNVDIDNVWTVVEKALDMSIKNLIDMRVLEGIKLKDDIINRLDMLSGIIDKIEERGPAVINEYKKKLETRINELIGGELDQNRFLTEVAVMADKTSISEEITRLRSHISQFRFSLDSSMPVGKKLDFLTQEMNREANTIGSKSTDLIIINGVIELKDQIEKIREQVQNIE</sequence>
<evidence type="ECO:0000313" key="9">
    <source>
        <dbReference type="EMBL" id="AEF17432.1"/>
    </source>
</evidence>
<evidence type="ECO:0000313" key="10">
    <source>
        <dbReference type="Proteomes" id="UP000007239"/>
    </source>
</evidence>
<dbReference type="EMBL" id="CP002739">
    <property type="protein sequence ID" value="AEF17432.1"/>
    <property type="molecule type" value="Genomic_DNA"/>
</dbReference>
<dbReference type="Pfam" id="PF08340">
    <property type="entry name" value="YicC-like_C"/>
    <property type="match status" value="1"/>
</dbReference>
<dbReference type="InterPro" id="IPR013527">
    <property type="entry name" value="YicC-like_N"/>
</dbReference>
<name>F6BG87_THEXL</name>
<dbReference type="PANTHER" id="PTHR30636">
    <property type="entry name" value="UPF0701 PROTEIN YICC"/>
    <property type="match status" value="1"/>
</dbReference>
<dbReference type="HOGENOM" id="CLU_076609_1_0_9"/>
<dbReference type="GO" id="GO:0016787">
    <property type="term" value="F:hydrolase activity"/>
    <property type="evidence" value="ECO:0007669"/>
    <property type="project" value="UniProtKB-KW"/>
</dbReference>
<evidence type="ECO:0000256" key="3">
    <source>
        <dbReference type="ARBA" id="ARBA00022759"/>
    </source>
</evidence>
<feature type="domain" description="Endoribonuclease YicC-like N-terminal" evidence="7">
    <location>
        <begin position="12"/>
        <end position="166"/>
    </location>
</feature>
<dbReference type="PANTHER" id="PTHR30636:SF3">
    <property type="entry name" value="UPF0701 PROTEIN YICC"/>
    <property type="match status" value="1"/>
</dbReference>
<organism evidence="9 10">
    <name type="scientific">Thermoanaerobacterium xylanolyticum (strain ATCC 49914 / DSM 7097 / LX-11)</name>
    <dbReference type="NCBI Taxonomy" id="858215"/>
    <lineage>
        <taxon>Bacteria</taxon>
        <taxon>Bacillati</taxon>
        <taxon>Bacillota</taxon>
        <taxon>Clostridia</taxon>
        <taxon>Thermoanaerobacterales</taxon>
        <taxon>Thermoanaerobacteraceae</taxon>
        <taxon>Thermoanaerobacterium</taxon>
    </lineage>
</organism>
<dbReference type="KEGG" id="txy:Thexy_1399"/>
<evidence type="ECO:0000256" key="2">
    <source>
        <dbReference type="ARBA" id="ARBA00022722"/>
    </source>
</evidence>